<name>A0ABP6NQR1_9ACTN</name>
<comment type="caution">
    <text evidence="3">The sequence shown here is derived from an EMBL/GenBank/DDBJ whole genome shotgun (WGS) entry which is preliminary data.</text>
</comment>
<organism evidence="3 4">
    <name type="scientific">Blastococcus jejuensis</name>
    <dbReference type="NCBI Taxonomy" id="351224"/>
    <lineage>
        <taxon>Bacteria</taxon>
        <taxon>Bacillati</taxon>
        <taxon>Actinomycetota</taxon>
        <taxon>Actinomycetes</taxon>
        <taxon>Geodermatophilales</taxon>
        <taxon>Geodermatophilaceae</taxon>
        <taxon>Blastococcus</taxon>
    </lineage>
</organism>
<evidence type="ECO:0000256" key="1">
    <source>
        <dbReference type="SAM" id="MobiDB-lite"/>
    </source>
</evidence>
<reference evidence="4" key="1">
    <citation type="journal article" date="2019" name="Int. J. Syst. Evol. Microbiol.">
        <title>The Global Catalogue of Microorganisms (GCM) 10K type strain sequencing project: providing services to taxonomists for standard genome sequencing and annotation.</title>
        <authorList>
            <consortium name="The Broad Institute Genomics Platform"/>
            <consortium name="The Broad Institute Genome Sequencing Center for Infectious Disease"/>
            <person name="Wu L."/>
            <person name="Ma J."/>
        </authorList>
    </citation>
    <scope>NUCLEOTIDE SEQUENCE [LARGE SCALE GENOMIC DNA]</scope>
    <source>
        <strain evidence="4">JCM 15614</strain>
    </source>
</reference>
<dbReference type="RefSeq" id="WP_344686790.1">
    <property type="nucleotide sequence ID" value="NZ_BAAAVV010000001.1"/>
</dbReference>
<gene>
    <name evidence="3" type="ORF">GCM10010531_03730</name>
</gene>
<accession>A0ABP6NQR1</accession>
<dbReference type="GO" id="GO:0004519">
    <property type="term" value="F:endonuclease activity"/>
    <property type="evidence" value="ECO:0007669"/>
    <property type="project" value="UniProtKB-KW"/>
</dbReference>
<dbReference type="Proteomes" id="UP001499924">
    <property type="component" value="Unassembled WGS sequence"/>
</dbReference>
<keyword evidence="4" id="KW-1185">Reference proteome</keyword>
<keyword evidence="3" id="KW-0378">Hydrolase</keyword>
<dbReference type="Pfam" id="PF02720">
    <property type="entry name" value="DUF222"/>
    <property type="match status" value="1"/>
</dbReference>
<dbReference type="InterPro" id="IPR003615">
    <property type="entry name" value="HNH_nuc"/>
</dbReference>
<protein>
    <submittedName>
        <fullName evidence="3">HNH endonuclease signature motif containing protein</fullName>
    </submittedName>
</protein>
<evidence type="ECO:0000313" key="3">
    <source>
        <dbReference type="EMBL" id="GAA3155695.1"/>
    </source>
</evidence>
<dbReference type="InterPro" id="IPR003870">
    <property type="entry name" value="DUF222"/>
</dbReference>
<keyword evidence="3" id="KW-0540">Nuclease</keyword>
<feature type="region of interest" description="Disordered" evidence="1">
    <location>
        <begin position="477"/>
        <end position="508"/>
    </location>
</feature>
<evidence type="ECO:0000259" key="2">
    <source>
        <dbReference type="SMART" id="SM00507"/>
    </source>
</evidence>
<sequence>MFPPGAFGVGVTVAELRPALRDDVAVPAGVVRRPSRLGDLLPVGLMTPEEKASQLQRVEEVEAALAAFKAELVVGLATDRPARDDRRRGQVGAASGEWAATLLDEDVSEFFPDELALVLNCSRAAATRLWEGSTTLLRRLPATWAALADGALDWSRARAIAAELGWPARESPDDVVAAVEAAVLPQAGGLSITRLRALVRRELIKADPAAADRRRKQAEQAADVTVRGVGDGMGELRATMPLPAASEIRARVDAHARALKKAGDPRPLGQVRSAVLHDFVTRPEHEWPTVSAHVEVVASLDTLESGAAGAPGVGTDPVLVDGEPVTAALARAILERLDALCPGGLQAPADGTLVLSVTDDDGRLLASVTRRELETAVRRGEGLGCPPAVDRYAHTPAQERFLRTRDRTCRHPGCSNRAGWADIDHVVPHAHGGATDCTNLCCLCRRHHRLKTFAVGWLHVMTPDGVLTVTTPSGVTRVSRPPGMRPDDDGVLRVTAERAPPIDDPPPF</sequence>
<dbReference type="CDD" id="cd00085">
    <property type="entry name" value="HNHc"/>
    <property type="match status" value="1"/>
</dbReference>
<dbReference type="SMART" id="SM00507">
    <property type="entry name" value="HNHc"/>
    <property type="match status" value="1"/>
</dbReference>
<proteinExistence type="predicted"/>
<keyword evidence="3" id="KW-0255">Endonuclease</keyword>
<dbReference type="Gene3D" id="1.10.30.50">
    <property type="match status" value="1"/>
</dbReference>
<evidence type="ECO:0000313" key="4">
    <source>
        <dbReference type="Proteomes" id="UP001499924"/>
    </source>
</evidence>
<dbReference type="EMBL" id="BAAAVV010000001">
    <property type="protein sequence ID" value="GAA3155695.1"/>
    <property type="molecule type" value="Genomic_DNA"/>
</dbReference>
<feature type="domain" description="HNH nuclease" evidence="2">
    <location>
        <begin position="397"/>
        <end position="449"/>
    </location>
</feature>